<dbReference type="EMBL" id="JBBVUL010000017">
    <property type="protein sequence ID" value="MEL0565785.1"/>
    <property type="molecule type" value="Genomic_DNA"/>
</dbReference>
<keyword evidence="2" id="KW-1185">Reference proteome</keyword>
<gene>
    <name evidence="1" type="ORF">AAC431_07660</name>
</gene>
<accession>A0ABU9FMD5</accession>
<feature type="non-terminal residue" evidence="1">
    <location>
        <position position="62"/>
    </location>
</feature>
<reference evidence="1 2" key="1">
    <citation type="submission" date="2024-04" db="EMBL/GenBank/DDBJ databases">
        <title>Three lactobacilli isolated from voided urine samples from females with type 2 diabetes.</title>
        <authorList>
            <person name="Kula A."/>
            <person name="Stegman N."/>
            <person name="Putonti C."/>
        </authorList>
    </citation>
    <scope>NUCLEOTIDE SEQUENCE [LARGE SCALE GENOMIC DNA]</scope>
    <source>
        <strain evidence="1 2">1855</strain>
    </source>
</reference>
<sequence>MRTAELRMKEETAIARREKNTVKVLTATIQDLSPNIIEPGELIYLNIQSVTFSSNSKQSMTF</sequence>
<dbReference type="Proteomes" id="UP001385848">
    <property type="component" value="Unassembled WGS sequence"/>
</dbReference>
<proteinExistence type="predicted"/>
<comment type="caution">
    <text evidence="1">The sequence shown here is derived from an EMBL/GenBank/DDBJ whole genome shotgun (WGS) entry which is preliminary data.</text>
</comment>
<evidence type="ECO:0000313" key="1">
    <source>
        <dbReference type="EMBL" id="MEL0565785.1"/>
    </source>
</evidence>
<organism evidence="1 2">
    <name type="scientific">Lactobacillus jensenii</name>
    <dbReference type="NCBI Taxonomy" id="109790"/>
    <lineage>
        <taxon>Bacteria</taxon>
        <taxon>Bacillati</taxon>
        <taxon>Bacillota</taxon>
        <taxon>Bacilli</taxon>
        <taxon>Lactobacillales</taxon>
        <taxon>Lactobacillaceae</taxon>
        <taxon>Lactobacillus</taxon>
    </lineage>
</organism>
<evidence type="ECO:0000313" key="2">
    <source>
        <dbReference type="Proteomes" id="UP001385848"/>
    </source>
</evidence>
<protein>
    <submittedName>
        <fullName evidence="1">Uncharacterized protein</fullName>
    </submittedName>
</protein>
<name>A0ABU9FMD5_LACJE</name>